<gene>
    <name evidence="13" type="ORF">E4634_03270</name>
</gene>
<dbReference type="OrthoDB" id="9789029at2"/>
<feature type="transmembrane region" description="Helical" evidence="12">
    <location>
        <begin position="125"/>
        <end position="148"/>
    </location>
</feature>
<keyword evidence="6 13" id="KW-0808">Transferase</keyword>
<dbReference type="EMBL" id="SRLE01000003">
    <property type="protein sequence ID" value="TGD75480.1"/>
    <property type="molecule type" value="Genomic_DNA"/>
</dbReference>
<comment type="subcellular location">
    <subcellularLocation>
        <location evidence="2">Membrane</location>
        <topology evidence="2">Multi-pass membrane protein</topology>
    </subcellularLocation>
</comment>
<keyword evidence="7" id="KW-0949">S-adenosyl-L-methionine</keyword>
<feature type="transmembrane region" description="Helical" evidence="12">
    <location>
        <begin position="12"/>
        <end position="33"/>
    </location>
</feature>
<evidence type="ECO:0000256" key="6">
    <source>
        <dbReference type="ARBA" id="ARBA00022679"/>
    </source>
</evidence>
<comment type="caution">
    <text evidence="13">The sequence shown here is derived from an EMBL/GenBank/DDBJ whole genome shotgun (WGS) entry which is preliminary data.</text>
</comment>
<evidence type="ECO:0000313" key="14">
    <source>
        <dbReference type="Proteomes" id="UP000298050"/>
    </source>
</evidence>
<dbReference type="PANTHER" id="PTHR31040:SF1">
    <property type="entry name" value="NURIM"/>
    <property type="match status" value="1"/>
</dbReference>
<evidence type="ECO:0000256" key="11">
    <source>
        <dbReference type="ARBA" id="ARBA00048134"/>
    </source>
</evidence>
<feature type="transmembrane region" description="Helical" evidence="12">
    <location>
        <begin position="88"/>
        <end position="113"/>
    </location>
</feature>
<keyword evidence="5 13" id="KW-0489">Methyltransferase</keyword>
<dbReference type="NCBIfam" id="NF045656">
    <property type="entry name" value="MeththiolMtaseMddA"/>
    <property type="match status" value="1"/>
</dbReference>
<dbReference type="EC" id="2.1.1.334" evidence="4"/>
<keyword evidence="10 12" id="KW-0472">Membrane</keyword>
<dbReference type="Gene3D" id="1.20.120.1630">
    <property type="match status" value="1"/>
</dbReference>
<dbReference type="RefSeq" id="WP_135441183.1">
    <property type="nucleotide sequence ID" value="NZ_SRLE01000003.1"/>
</dbReference>
<evidence type="ECO:0000256" key="4">
    <source>
        <dbReference type="ARBA" id="ARBA00012149"/>
    </source>
</evidence>
<keyword evidence="8 12" id="KW-0812">Transmembrane</keyword>
<organism evidence="13 14">
    <name type="scientific">Mangrovimicrobium sediminis</name>
    <dbReference type="NCBI Taxonomy" id="2562682"/>
    <lineage>
        <taxon>Bacteria</taxon>
        <taxon>Pseudomonadati</taxon>
        <taxon>Pseudomonadota</taxon>
        <taxon>Gammaproteobacteria</taxon>
        <taxon>Cellvibrionales</taxon>
        <taxon>Halieaceae</taxon>
        <taxon>Mangrovimicrobium</taxon>
    </lineage>
</organism>
<reference evidence="13 14" key="1">
    <citation type="submission" date="2019-04" db="EMBL/GenBank/DDBJ databases">
        <title>Taxonomy of novel Haliea sp. from mangrove soil of West Coast of India.</title>
        <authorList>
            <person name="Verma A."/>
            <person name="Kumar P."/>
            <person name="Krishnamurthi S."/>
        </authorList>
    </citation>
    <scope>NUCLEOTIDE SEQUENCE [LARGE SCALE GENOMIC DNA]</scope>
    <source>
        <strain evidence="13 14">SAOS-164</strain>
    </source>
</reference>
<feature type="transmembrane region" description="Helical" evidence="12">
    <location>
        <begin position="45"/>
        <end position="67"/>
    </location>
</feature>
<protein>
    <recommendedName>
        <fullName evidence="4">methanethiol S-methyltransferase</fullName>
        <ecNumber evidence="4">2.1.1.334</ecNumber>
    </recommendedName>
</protein>
<evidence type="ECO:0000256" key="7">
    <source>
        <dbReference type="ARBA" id="ARBA00022691"/>
    </source>
</evidence>
<comment type="function">
    <text evidence="1">Catalyzes the methylation of methanethiol (MeSH) to yield dimethylsulphide (DMS).</text>
</comment>
<evidence type="ECO:0000256" key="12">
    <source>
        <dbReference type="SAM" id="Phobius"/>
    </source>
</evidence>
<evidence type="ECO:0000256" key="2">
    <source>
        <dbReference type="ARBA" id="ARBA00004141"/>
    </source>
</evidence>
<accession>A0A4Z0M7U0</accession>
<proteinExistence type="inferred from homology"/>
<evidence type="ECO:0000256" key="10">
    <source>
        <dbReference type="ARBA" id="ARBA00023136"/>
    </source>
</evidence>
<dbReference type="GO" id="GO:0016020">
    <property type="term" value="C:membrane"/>
    <property type="evidence" value="ECO:0007669"/>
    <property type="project" value="UniProtKB-SubCell"/>
</dbReference>
<dbReference type="GO" id="GO:0032259">
    <property type="term" value="P:methylation"/>
    <property type="evidence" value="ECO:0007669"/>
    <property type="project" value="UniProtKB-KW"/>
</dbReference>
<evidence type="ECO:0000256" key="9">
    <source>
        <dbReference type="ARBA" id="ARBA00022989"/>
    </source>
</evidence>
<dbReference type="InterPro" id="IPR033580">
    <property type="entry name" value="Nurim-like"/>
</dbReference>
<evidence type="ECO:0000313" key="13">
    <source>
        <dbReference type="EMBL" id="TGD75480.1"/>
    </source>
</evidence>
<dbReference type="InterPro" id="IPR054700">
    <property type="entry name" value="MddA"/>
</dbReference>
<name>A0A4Z0M7U0_9GAMM</name>
<comment type="similarity">
    <text evidence="3">Belongs to the nurim family.</text>
</comment>
<dbReference type="PANTHER" id="PTHR31040">
    <property type="entry name" value="NURIM"/>
    <property type="match status" value="1"/>
</dbReference>
<evidence type="ECO:0000256" key="5">
    <source>
        <dbReference type="ARBA" id="ARBA00022603"/>
    </source>
</evidence>
<evidence type="ECO:0000256" key="1">
    <source>
        <dbReference type="ARBA" id="ARBA00002096"/>
    </source>
</evidence>
<evidence type="ECO:0000256" key="8">
    <source>
        <dbReference type="ARBA" id="ARBA00022692"/>
    </source>
</evidence>
<dbReference type="Proteomes" id="UP000298050">
    <property type="component" value="Unassembled WGS sequence"/>
</dbReference>
<sequence length="251" mass="28673">MQRILVFAYGALSYIVFFLTFLYAIGFVGNIYVPKGIDSAPQVPLLTALLVNLGLLALFAVQHSLMARPFFKRWITRFIPQAIERSTYVLASSLALIALFVFWQPMGGVIWAVNQPLLVALLQTLFVLGWLIVLSSTFLINHFDLFGLRQVWLNLRNKPYTELRFVTPLMYSFCRHPLYLGFLLGFWMTPVMTVAHLLFALGTTGYILVAIQLEERDLIDAHPEYLEYRRRVPMIIPIPGRRRAAHAPEAA</sequence>
<keyword evidence="14" id="KW-1185">Reference proteome</keyword>
<dbReference type="AlphaFoldDB" id="A0A4Z0M7U0"/>
<keyword evidence="9 12" id="KW-1133">Transmembrane helix</keyword>
<evidence type="ECO:0000256" key="3">
    <source>
        <dbReference type="ARBA" id="ARBA00010631"/>
    </source>
</evidence>
<comment type="catalytic activity">
    <reaction evidence="11">
        <text>methanethiol + S-adenosyl-L-methionine = dimethyl sulfide + S-adenosyl-L-homocysteine + H(+)</text>
        <dbReference type="Rhea" id="RHEA:50428"/>
        <dbReference type="ChEBI" id="CHEBI:15378"/>
        <dbReference type="ChEBI" id="CHEBI:16007"/>
        <dbReference type="ChEBI" id="CHEBI:17437"/>
        <dbReference type="ChEBI" id="CHEBI:57856"/>
        <dbReference type="ChEBI" id="CHEBI:59789"/>
        <dbReference type="EC" id="2.1.1.334"/>
    </reaction>
</comment>
<dbReference type="GO" id="GO:0008168">
    <property type="term" value="F:methyltransferase activity"/>
    <property type="evidence" value="ECO:0007669"/>
    <property type="project" value="UniProtKB-KW"/>
</dbReference>